<evidence type="ECO:0000313" key="2">
    <source>
        <dbReference type="EMBL" id="XAU15435.1"/>
    </source>
</evidence>
<evidence type="ECO:0008006" key="4">
    <source>
        <dbReference type="Google" id="ProtNLM"/>
    </source>
</evidence>
<keyword evidence="1" id="KW-0732">Signal</keyword>
<protein>
    <recommendedName>
        <fullName evidence="4">Thioredoxin-like fold domain-containing protein</fullName>
    </recommendedName>
</protein>
<dbReference type="Gene3D" id="3.40.30.10">
    <property type="entry name" value="Glutaredoxin"/>
    <property type="match status" value="1"/>
</dbReference>
<organism evidence="2 3">
    <name type="scientific">Sulfurimonas diazotrophicus</name>
    <dbReference type="NCBI Taxonomy" id="3131939"/>
    <lineage>
        <taxon>Bacteria</taxon>
        <taxon>Pseudomonadati</taxon>
        <taxon>Campylobacterota</taxon>
        <taxon>Epsilonproteobacteria</taxon>
        <taxon>Campylobacterales</taxon>
        <taxon>Sulfurimonadaceae</taxon>
        <taxon>Sulfurimonas</taxon>
    </lineage>
</organism>
<proteinExistence type="predicted"/>
<keyword evidence="3" id="KW-1185">Reference proteome</keyword>
<dbReference type="RefSeq" id="WP_345972916.1">
    <property type="nucleotide sequence ID" value="NZ_CP147920.1"/>
</dbReference>
<sequence>MKFLLFSLLSVLLFTAPYAAGATVKKPLSEVLPLLFAIKGDAIELGNGPTDVYAFIDPRCPHSRDFVGMITESDKMQRRYHYYFFLYAHPMFKSGAVINAIYNAPRPKEAMLDYMLRRSALPKLNRLTPPAIHVKVTRIRKAAEQIGVDKRPYLILDKKKQP</sequence>
<name>A0ABZ3HA88_9BACT</name>
<gene>
    <name evidence="2" type="ORF">WCY31_01740</name>
</gene>
<feature type="chain" id="PRO_5045938910" description="Thioredoxin-like fold domain-containing protein" evidence="1">
    <location>
        <begin position="20"/>
        <end position="162"/>
    </location>
</feature>
<accession>A0ABZ3HA88</accession>
<evidence type="ECO:0000313" key="3">
    <source>
        <dbReference type="Proteomes" id="UP001447842"/>
    </source>
</evidence>
<evidence type="ECO:0000256" key="1">
    <source>
        <dbReference type="SAM" id="SignalP"/>
    </source>
</evidence>
<feature type="signal peptide" evidence="1">
    <location>
        <begin position="1"/>
        <end position="19"/>
    </location>
</feature>
<dbReference type="Proteomes" id="UP001447842">
    <property type="component" value="Chromosome"/>
</dbReference>
<reference evidence="2 3" key="1">
    <citation type="submission" date="2024-03" db="EMBL/GenBank/DDBJ databases">
        <title>Sulfurimonas sp. HSL3-1.</title>
        <authorList>
            <person name="Wang S."/>
        </authorList>
    </citation>
    <scope>NUCLEOTIDE SEQUENCE [LARGE SCALE GENOMIC DNA]</scope>
    <source>
        <strain evidence="2 3">HSL3-1</strain>
    </source>
</reference>
<dbReference type="EMBL" id="CP147920">
    <property type="protein sequence ID" value="XAU15435.1"/>
    <property type="molecule type" value="Genomic_DNA"/>
</dbReference>
<dbReference type="InterPro" id="IPR036249">
    <property type="entry name" value="Thioredoxin-like_sf"/>
</dbReference>
<dbReference type="SUPFAM" id="SSF52833">
    <property type="entry name" value="Thioredoxin-like"/>
    <property type="match status" value="1"/>
</dbReference>